<dbReference type="EMBL" id="BAABLD010000008">
    <property type="protein sequence ID" value="GAA5163915.1"/>
    <property type="molecule type" value="Genomic_DNA"/>
</dbReference>
<dbReference type="RefSeq" id="WP_345532462.1">
    <property type="nucleotide sequence ID" value="NZ_BAABLD010000008.1"/>
</dbReference>
<accession>A0ABP9QLN0</accession>
<dbReference type="Proteomes" id="UP001500547">
    <property type="component" value="Unassembled WGS sequence"/>
</dbReference>
<gene>
    <name evidence="9" type="ORF">GCM10025770_16880</name>
</gene>
<dbReference type="Pfam" id="PF02321">
    <property type="entry name" value="OEP"/>
    <property type="match status" value="2"/>
</dbReference>
<proteinExistence type="inferred from homology"/>
<keyword evidence="7" id="KW-0998">Cell outer membrane</keyword>
<comment type="subcellular location">
    <subcellularLocation>
        <location evidence="1">Cell outer membrane</location>
    </subcellularLocation>
</comment>
<dbReference type="InterPro" id="IPR010130">
    <property type="entry name" value="T1SS_OMP_TolC"/>
</dbReference>
<comment type="caution">
    <text evidence="9">The sequence shown here is derived from an EMBL/GenBank/DDBJ whole genome shotgun (WGS) entry which is preliminary data.</text>
</comment>
<protein>
    <submittedName>
        <fullName evidence="9">TolC family outer membrane protein</fullName>
    </submittedName>
</protein>
<reference evidence="10" key="1">
    <citation type="journal article" date="2019" name="Int. J. Syst. Evol. Microbiol.">
        <title>The Global Catalogue of Microorganisms (GCM) 10K type strain sequencing project: providing services to taxonomists for standard genome sequencing and annotation.</title>
        <authorList>
            <consortium name="The Broad Institute Genomics Platform"/>
            <consortium name="The Broad Institute Genome Sequencing Center for Infectious Disease"/>
            <person name="Wu L."/>
            <person name="Ma J."/>
        </authorList>
    </citation>
    <scope>NUCLEOTIDE SEQUENCE [LARGE SCALE GENOMIC DNA]</scope>
    <source>
        <strain evidence="10">JCM 18715</strain>
    </source>
</reference>
<sequence>MKRIAMAVLLACGGLSTQAADLLEIYRDALASDAQFASARAQYEANQEKGPQGRAGMLPTVNLTGNTSYTWADTILAAPRSYNYNTNAYQVQLVQPIFRWQNVEAYRQGNLQVDVAEAQFLTARNDLALRAAQTYFDVLYAEEVLNSVQALKSATAEQLQLAKKSFEVGTVTVTDVNEAQSKFDLAAAQEIAAQNDLDVKRQALSLLSGKPPQSLARLRPGVQIAPPLPANIDDWVRSAEKNNAAVQASTLAVEIAERDVTKARAGHLPTLDFVATHGNSHAGRTASADTASMSRNNAVGLQLSVPIFAGGATQSKVREALALKTKAEADLETQRRVATQAARQAYLGVTSGIAQVRGYEAAVVSSTSAVASNKLGYEVGVRINIDVLNAQSTLADTQQKLAKARYDTLINQLKLKAATGPVEQGDIEQVNALLSK</sequence>
<evidence type="ECO:0000256" key="8">
    <source>
        <dbReference type="SAM" id="SignalP"/>
    </source>
</evidence>
<dbReference type="SUPFAM" id="SSF56954">
    <property type="entry name" value="Outer membrane efflux proteins (OEP)"/>
    <property type="match status" value="1"/>
</dbReference>
<evidence type="ECO:0000256" key="5">
    <source>
        <dbReference type="ARBA" id="ARBA00022692"/>
    </source>
</evidence>
<name>A0ABP9QLN0_9RHOO</name>
<feature type="signal peptide" evidence="8">
    <location>
        <begin position="1"/>
        <end position="19"/>
    </location>
</feature>
<comment type="similarity">
    <text evidence="2">Belongs to the outer membrane factor (OMF) (TC 1.B.17) family.</text>
</comment>
<evidence type="ECO:0000256" key="4">
    <source>
        <dbReference type="ARBA" id="ARBA00022452"/>
    </source>
</evidence>
<evidence type="ECO:0000256" key="1">
    <source>
        <dbReference type="ARBA" id="ARBA00004442"/>
    </source>
</evidence>
<dbReference type="PANTHER" id="PTHR30026">
    <property type="entry name" value="OUTER MEMBRANE PROTEIN TOLC"/>
    <property type="match status" value="1"/>
</dbReference>
<evidence type="ECO:0000256" key="7">
    <source>
        <dbReference type="ARBA" id="ARBA00023237"/>
    </source>
</evidence>
<evidence type="ECO:0000313" key="10">
    <source>
        <dbReference type="Proteomes" id="UP001500547"/>
    </source>
</evidence>
<evidence type="ECO:0000313" key="9">
    <source>
        <dbReference type="EMBL" id="GAA5163915.1"/>
    </source>
</evidence>
<keyword evidence="3" id="KW-0813">Transport</keyword>
<keyword evidence="10" id="KW-1185">Reference proteome</keyword>
<evidence type="ECO:0000256" key="6">
    <source>
        <dbReference type="ARBA" id="ARBA00023136"/>
    </source>
</evidence>
<keyword evidence="6" id="KW-0472">Membrane</keyword>
<keyword evidence="5" id="KW-0812">Transmembrane</keyword>
<dbReference type="NCBIfam" id="TIGR01844">
    <property type="entry name" value="type_I_sec_TolC"/>
    <property type="match status" value="1"/>
</dbReference>
<organism evidence="9 10">
    <name type="scientific">Viridibacterium curvum</name>
    <dbReference type="NCBI Taxonomy" id="1101404"/>
    <lineage>
        <taxon>Bacteria</taxon>
        <taxon>Pseudomonadati</taxon>
        <taxon>Pseudomonadota</taxon>
        <taxon>Betaproteobacteria</taxon>
        <taxon>Rhodocyclales</taxon>
        <taxon>Rhodocyclaceae</taxon>
        <taxon>Viridibacterium</taxon>
    </lineage>
</organism>
<feature type="chain" id="PRO_5047477865" evidence="8">
    <location>
        <begin position="20"/>
        <end position="436"/>
    </location>
</feature>
<dbReference type="InterPro" id="IPR003423">
    <property type="entry name" value="OMP_efflux"/>
</dbReference>
<dbReference type="Gene3D" id="1.20.1600.10">
    <property type="entry name" value="Outer membrane efflux proteins (OEP)"/>
    <property type="match status" value="1"/>
</dbReference>
<evidence type="ECO:0000256" key="2">
    <source>
        <dbReference type="ARBA" id="ARBA00007613"/>
    </source>
</evidence>
<evidence type="ECO:0000256" key="3">
    <source>
        <dbReference type="ARBA" id="ARBA00022448"/>
    </source>
</evidence>
<dbReference type="InterPro" id="IPR051906">
    <property type="entry name" value="TolC-like"/>
</dbReference>
<dbReference type="PANTHER" id="PTHR30026:SF20">
    <property type="entry name" value="OUTER MEMBRANE PROTEIN TOLC"/>
    <property type="match status" value="1"/>
</dbReference>
<keyword evidence="8" id="KW-0732">Signal</keyword>
<keyword evidence="4" id="KW-1134">Transmembrane beta strand</keyword>